<feature type="domain" description="C-type lectin" evidence="2">
    <location>
        <begin position="54"/>
        <end position="163"/>
    </location>
</feature>
<dbReference type="InterPro" id="IPR050111">
    <property type="entry name" value="C-type_lectin/snaclec_domain"/>
</dbReference>
<evidence type="ECO:0000313" key="4">
    <source>
        <dbReference type="RefSeq" id="XP_006825486.1"/>
    </source>
</evidence>
<dbReference type="SUPFAM" id="SSF56436">
    <property type="entry name" value="C-type lectin-like"/>
    <property type="match status" value="1"/>
</dbReference>
<dbReference type="Gene3D" id="3.50.4.10">
    <property type="entry name" value="Hepatocyte Growth Factor"/>
    <property type="match status" value="1"/>
</dbReference>
<dbReference type="Proteomes" id="UP000694865">
    <property type="component" value="Unplaced"/>
</dbReference>
<dbReference type="Pfam" id="PF00059">
    <property type="entry name" value="Lectin_C"/>
    <property type="match status" value="1"/>
</dbReference>
<dbReference type="InterPro" id="IPR003609">
    <property type="entry name" value="Pan_app"/>
</dbReference>
<dbReference type="RefSeq" id="XP_006825486.1">
    <property type="nucleotide sequence ID" value="XM_006825423.1"/>
</dbReference>
<accession>A0ABM0MZP5</accession>
<feature type="signal peptide" evidence="1">
    <location>
        <begin position="1"/>
        <end position="18"/>
    </location>
</feature>
<dbReference type="Pfam" id="PF14295">
    <property type="entry name" value="PAN_4"/>
    <property type="match status" value="1"/>
</dbReference>
<dbReference type="PANTHER" id="PTHR22803">
    <property type="entry name" value="MANNOSE, PHOSPHOLIPASE, LECTIN RECEPTOR RELATED"/>
    <property type="match status" value="1"/>
</dbReference>
<name>A0ABM0MZP5_SACKO</name>
<dbReference type="GeneID" id="100377056"/>
<evidence type="ECO:0000259" key="2">
    <source>
        <dbReference type="PROSITE" id="PS50041"/>
    </source>
</evidence>
<protein>
    <submittedName>
        <fullName evidence="4">Secretory phospholipase A2 receptor-like</fullName>
    </submittedName>
</protein>
<dbReference type="CDD" id="cd00037">
    <property type="entry name" value="CLECT"/>
    <property type="match status" value="1"/>
</dbReference>
<dbReference type="PROSITE" id="PS50041">
    <property type="entry name" value="C_TYPE_LECTIN_2"/>
    <property type="match status" value="1"/>
</dbReference>
<reference evidence="4" key="1">
    <citation type="submission" date="2025-08" db="UniProtKB">
        <authorList>
            <consortium name="RefSeq"/>
        </authorList>
    </citation>
    <scope>IDENTIFICATION</scope>
    <source>
        <tissue evidence="4">Testes</tissue>
    </source>
</reference>
<dbReference type="InterPro" id="IPR016187">
    <property type="entry name" value="CTDL_fold"/>
</dbReference>
<proteinExistence type="predicted"/>
<evidence type="ECO:0000313" key="3">
    <source>
        <dbReference type="Proteomes" id="UP000694865"/>
    </source>
</evidence>
<dbReference type="InterPro" id="IPR001304">
    <property type="entry name" value="C-type_lectin-like"/>
</dbReference>
<evidence type="ECO:0000256" key="1">
    <source>
        <dbReference type="SAM" id="SignalP"/>
    </source>
</evidence>
<dbReference type="InterPro" id="IPR016186">
    <property type="entry name" value="C-type_lectin-like/link_sf"/>
</dbReference>
<sequence length="255" mass="29269">MCLLRLYVLVLAAYNARGYYYESGAPPSWYYDDSSSSDSDEDIYIIDIPFEGTFKFINEPKTWREASQYCRNDDGRIARITSQHMQDTVVDFIATMNSEPLGYWIDGRDKGTEGVWTYRDGTPMSYTAWAPYSPDGTGDCLVMSMEHSYKWTDETCSDKVFYVLCRYEGRGPTSCTNTIENNVDRKGSDINNGRYNVVGSQAECCQQCRSDPECLAWTFDKRPESYGQCWLKNEIPPQTRSFCCDSGTFVERIDK</sequence>
<dbReference type="SMART" id="SM00034">
    <property type="entry name" value="CLECT"/>
    <property type="match status" value="1"/>
</dbReference>
<keyword evidence="3" id="KW-1185">Reference proteome</keyword>
<dbReference type="Gene3D" id="3.10.100.10">
    <property type="entry name" value="Mannose-Binding Protein A, subunit A"/>
    <property type="match status" value="1"/>
</dbReference>
<gene>
    <name evidence="4" type="primary">LOC100377056</name>
</gene>
<feature type="chain" id="PRO_5046332590" evidence="1">
    <location>
        <begin position="19"/>
        <end position="255"/>
    </location>
</feature>
<organism evidence="3 4">
    <name type="scientific">Saccoglossus kowalevskii</name>
    <name type="common">Acorn worm</name>
    <dbReference type="NCBI Taxonomy" id="10224"/>
    <lineage>
        <taxon>Eukaryota</taxon>
        <taxon>Metazoa</taxon>
        <taxon>Hemichordata</taxon>
        <taxon>Enteropneusta</taxon>
        <taxon>Harrimaniidae</taxon>
        <taxon>Saccoglossus</taxon>
    </lineage>
</organism>
<keyword evidence="1" id="KW-0732">Signal</keyword>